<evidence type="ECO:0000313" key="1">
    <source>
        <dbReference type="EMBL" id="KAI4860428.1"/>
    </source>
</evidence>
<accession>A0ACB9YN76</accession>
<dbReference type="EMBL" id="MU393587">
    <property type="protein sequence ID" value="KAI4860428.1"/>
    <property type="molecule type" value="Genomic_DNA"/>
</dbReference>
<comment type="caution">
    <text evidence="1">The sequence shown here is derived from an EMBL/GenBank/DDBJ whole genome shotgun (WGS) entry which is preliminary data.</text>
</comment>
<protein>
    <submittedName>
        <fullName evidence="1">Uncharacterized protein</fullName>
    </submittedName>
</protein>
<name>A0ACB9YN76_9PEZI</name>
<keyword evidence="2" id="KW-1185">Reference proteome</keyword>
<proteinExistence type="predicted"/>
<gene>
    <name evidence="1" type="ORF">F4820DRAFT_436960</name>
</gene>
<dbReference type="Proteomes" id="UP001497700">
    <property type="component" value="Unassembled WGS sequence"/>
</dbReference>
<evidence type="ECO:0000313" key="2">
    <source>
        <dbReference type="Proteomes" id="UP001497700"/>
    </source>
</evidence>
<organism evidence="1 2">
    <name type="scientific">Hypoxylon rubiginosum</name>
    <dbReference type="NCBI Taxonomy" id="110542"/>
    <lineage>
        <taxon>Eukaryota</taxon>
        <taxon>Fungi</taxon>
        <taxon>Dikarya</taxon>
        <taxon>Ascomycota</taxon>
        <taxon>Pezizomycotina</taxon>
        <taxon>Sordariomycetes</taxon>
        <taxon>Xylariomycetidae</taxon>
        <taxon>Xylariales</taxon>
        <taxon>Hypoxylaceae</taxon>
        <taxon>Hypoxylon</taxon>
    </lineage>
</organism>
<sequence length="388" mass="42773">MLPTPQSSQSSSGNRTRQVKFRSACNQCCTAKVKCSGERTGCERCRSTGSNCVYLESRVGKVPGVRARKKHVVNQEPRRSQSRSSFSGEQSETTSNVTSTELTFQNSEQDGVLNWSTDWHIEGGDMMSPGFPDESSNIHVAQATTMPATTMEETSSFSSMALSGGDEFHTISMDMGDLLMSQQHQGSPGIEELEDLTPSPQVLMSLGLRPRNEVDSQCSLECCQIISDLENYIMAELKAFNIILGIVKKALAKLTHLMGLQQSARNLRCMLLFTTMMYQILELLEQCLSTVTAEKTRQQSRSLTEGPPGLGFGDFSIDAEEQSAIRIQTVVREIHQATEVLGKLKTLASVEAQPGTADSSAQGRSRRECFSDLEIRFRDLVAQCGRKR</sequence>
<reference evidence="1 2" key="1">
    <citation type="journal article" date="2022" name="New Phytol.">
        <title>Ecological generalism drives hyperdiversity of secondary metabolite gene clusters in xylarialean endophytes.</title>
        <authorList>
            <person name="Franco M.E.E."/>
            <person name="Wisecaver J.H."/>
            <person name="Arnold A.E."/>
            <person name="Ju Y.M."/>
            <person name="Slot J.C."/>
            <person name="Ahrendt S."/>
            <person name="Moore L.P."/>
            <person name="Eastman K.E."/>
            <person name="Scott K."/>
            <person name="Konkel Z."/>
            <person name="Mondo S.J."/>
            <person name="Kuo A."/>
            <person name="Hayes R.D."/>
            <person name="Haridas S."/>
            <person name="Andreopoulos B."/>
            <person name="Riley R."/>
            <person name="LaButti K."/>
            <person name="Pangilinan J."/>
            <person name="Lipzen A."/>
            <person name="Amirebrahimi M."/>
            <person name="Yan J."/>
            <person name="Adam C."/>
            <person name="Keymanesh K."/>
            <person name="Ng V."/>
            <person name="Louie K."/>
            <person name="Northen T."/>
            <person name="Drula E."/>
            <person name="Henrissat B."/>
            <person name="Hsieh H.M."/>
            <person name="Youens-Clark K."/>
            <person name="Lutzoni F."/>
            <person name="Miadlikowska J."/>
            <person name="Eastwood D.C."/>
            <person name="Hamelin R.C."/>
            <person name="Grigoriev I.V."/>
            <person name="U'Ren J.M."/>
        </authorList>
    </citation>
    <scope>NUCLEOTIDE SEQUENCE [LARGE SCALE GENOMIC DNA]</scope>
    <source>
        <strain evidence="1 2">CBS 119005</strain>
    </source>
</reference>